<dbReference type="Proteomes" id="UP000231901">
    <property type="component" value="Chromosome"/>
</dbReference>
<dbReference type="EMBL" id="CP025003">
    <property type="protein sequence ID" value="ATZ93873.1"/>
    <property type="molecule type" value="Genomic_DNA"/>
</dbReference>
<keyword evidence="3" id="KW-1185">Reference proteome</keyword>
<sequence>MSSLNSFSASSEHVVNAAASGAAVPLVYAQHCFWFVAMTLGDTANNQSGILIEGDLQPELLEKALNCLIHRHSSLRMAFSHWTPVQQCRAFHGFDLSVIKLDGCGEGERRRRVSDISARFMAQPFALDKPPHLRAQLFQLQPQRYLLLLSMPHIIADGGAFHLFEQQLWQVYSALNAGRTPHDNQDATPIEQWVAQERVQSDEALQAELAFWRQHLAGYRYAHFPLSLINQRELIDHQCDIPLADSDMERIKQLARQHRMSVQMVLLAIVGQVVHQLSGESRFALNSVLEGRNQPGSETLMAPQLRAMPVPMDFSQQPDLAALLEQVRQNVLQAYEHMHSWSLPIGILARQRWSHSPRLLVTGIEWLSRLYCGIARKARLYPRFLADFLFMEPKPPRWWWARDPAWRAKGVADPLININVLQDAFKTDAPQAQSATLAIRHCRESDYFTDADIATRWESDTINIYITRGADRQLKLHITCCCFNQDGMDRFLQLLRQQLSSLG</sequence>
<reference evidence="3" key="1">
    <citation type="journal article" date="2018" name="Genome Announc.">
        <title>Complete genome sequence of a Dickeya fangzhongdai type strain causing bleeding canker of pear tree trunks.</title>
        <authorList>
            <person name="Zhao Y."/>
            <person name="Tian Y."/>
            <person name="Li X."/>
            <person name="Hu B."/>
        </authorList>
    </citation>
    <scope>NUCLEOTIDE SEQUENCE [LARGE SCALE GENOMIC DNA]</scope>
    <source>
        <strain evidence="3">DSM 101947</strain>
    </source>
</reference>
<dbReference type="InterPro" id="IPR001242">
    <property type="entry name" value="Condensation_dom"/>
</dbReference>
<dbReference type="SUPFAM" id="SSF52777">
    <property type="entry name" value="CoA-dependent acyltransferases"/>
    <property type="match status" value="2"/>
</dbReference>
<dbReference type="Gene3D" id="3.30.559.30">
    <property type="entry name" value="Nonribosomal peptide synthetase, condensation domain"/>
    <property type="match status" value="1"/>
</dbReference>
<accession>A0A2K8QK34</accession>
<dbReference type="GO" id="GO:0031177">
    <property type="term" value="F:phosphopantetheine binding"/>
    <property type="evidence" value="ECO:0007669"/>
    <property type="project" value="TreeGrafter"/>
</dbReference>
<dbReference type="GO" id="GO:0044550">
    <property type="term" value="P:secondary metabolite biosynthetic process"/>
    <property type="evidence" value="ECO:0007669"/>
    <property type="project" value="TreeGrafter"/>
</dbReference>
<dbReference type="InterPro" id="IPR023213">
    <property type="entry name" value="CAT-like_dom_sf"/>
</dbReference>
<dbReference type="PANTHER" id="PTHR45527">
    <property type="entry name" value="NONRIBOSOMAL PEPTIDE SYNTHETASE"/>
    <property type="match status" value="1"/>
</dbReference>
<dbReference type="GO" id="GO:0043041">
    <property type="term" value="P:amino acid activation for nonribosomal peptide biosynthetic process"/>
    <property type="evidence" value="ECO:0007669"/>
    <property type="project" value="TreeGrafter"/>
</dbReference>
<protein>
    <submittedName>
        <fullName evidence="2">Condensation protein</fullName>
    </submittedName>
</protein>
<gene>
    <name evidence="2" type="ORF">CVE23_07740</name>
</gene>
<organism evidence="2 3">
    <name type="scientific">Dickeya fangzhongdai</name>
    <dbReference type="NCBI Taxonomy" id="1778540"/>
    <lineage>
        <taxon>Bacteria</taxon>
        <taxon>Pseudomonadati</taxon>
        <taxon>Pseudomonadota</taxon>
        <taxon>Gammaproteobacteria</taxon>
        <taxon>Enterobacterales</taxon>
        <taxon>Pectobacteriaceae</taxon>
        <taxon>Dickeya</taxon>
    </lineage>
</organism>
<evidence type="ECO:0000313" key="3">
    <source>
        <dbReference type="Proteomes" id="UP000231901"/>
    </source>
</evidence>
<name>A0A2K8QK34_9GAMM</name>
<dbReference type="PANTHER" id="PTHR45527:SF1">
    <property type="entry name" value="FATTY ACID SYNTHASE"/>
    <property type="match status" value="1"/>
</dbReference>
<evidence type="ECO:0000313" key="2">
    <source>
        <dbReference type="EMBL" id="ATZ93873.1"/>
    </source>
</evidence>
<dbReference type="AlphaFoldDB" id="A0A2K8QK34"/>
<dbReference type="Pfam" id="PF00668">
    <property type="entry name" value="Condensation"/>
    <property type="match status" value="1"/>
</dbReference>
<dbReference type="RefSeq" id="WP_100849232.1">
    <property type="nucleotide sequence ID" value="NZ_BMJF01000008.1"/>
</dbReference>
<evidence type="ECO:0000259" key="1">
    <source>
        <dbReference type="Pfam" id="PF00668"/>
    </source>
</evidence>
<dbReference type="GeneID" id="66564227"/>
<proteinExistence type="predicted"/>
<dbReference type="GO" id="GO:0003824">
    <property type="term" value="F:catalytic activity"/>
    <property type="evidence" value="ECO:0007669"/>
    <property type="project" value="InterPro"/>
</dbReference>
<dbReference type="GO" id="GO:0005737">
    <property type="term" value="C:cytoplasm"/>
    <property type="evidence" value="ECO:0007669"/>
    <property type="project" value="TreeGrafter"/>
</dbReference>
<feature type="domain" description="Condensation" evidence="1">
    <location>
        <begin position="24"/>
        <end position="338"/>
    </location>
</feature>
<dbReference type="Gene3D" id="3.30.559.10">
    <property type="entry name" value="Chloramphenicol acetyltransferase-like domain"/>
    <property type="match status" value="1"/>
</dbReference>
<dbReference type="KEGG" id="dfn:CVE23_07740"/>